<keyword evidence="3" id="KW-1185">Reference proteome</keyword>
<evidence type="ECO:0000313" key="3">
    <source>
        <dbReference type="Proteomes" id="UP000729402"/>
    </source>
</evidence>
<accession>A0A8J5SYR0</accession>
<evidence type="ECO:0000256" key="1">
    <source>
        <dbReference type="SAM" id="MobiDB-lite"/>
    </source>
</evidence>
<proteinExistence type="predicted"/>
<reference evidence="2" key="2">
    <citation type="submission" date="2021-02" db="EMBL/GenBank/DDBJ databases">
        <authorList>
            <person name="Kimball J.A."/>
            <person name="Haas M.W."/>
            <person name="Macchietto M."/>
            <person name="Kono T."/>
            <person name="Duquette J."/>
            <person name="Shao M."/>
        </authorList>
    </citation>
    <scope>NUCLEOTIDE SEQUENCE</scope>
    <source>
        <tissue evidence="2">Fresh leaf tissue</tissue>
    </source>
</reference>
<sequence>MAPHLRPTDASGHVGSLMVCLPDAVCARINCFRWRLVASSGPEAPGQGVRASCEPSQTSLGPSGRGSEAVLNFRAQSRLPASEPLRIRQRGPRCGQTQHSTVKARQVFGTVAVHNILSHGRTAAASAMHAQVSTQCSRHDSEGGSIHGIGQIFCGGR</sequence>
<gene>
    <name evidence="2" type="ORF">GUJ93_ZPchr0015g6648</name>
</gene>
<protein>
    <submittedName>
        <fullName evidence="2">Uncharacterized protein</fullName>
    </submittedName>
</protein>
<feature type="region of interest" description="Disordered" evidence="1">
    <location>
        <begin position="41"/>
        <end position="67"/>
    </location>
</feature>
<dbReference type="EMBL" id="JAAALK010000085">
    <property type="protein sequence ID" value="KAG8083413.1"/>
    <property type="molecule type" value="Genomic_DNA"/>
</dbReference>
<dbReference type="Proteomes" id="UP000729402">
    <property type="component" value="Unassembled WGS sequence"/>
</dbReference>
<comment type="caution">
    <text evidence="2">The sequence shown here is derived from an EMBL/GenBank/DDBJ whole genome shotgun (WGS) entry which is preliminary data.</text>
</comment>
<evidence type="ECO:0000313" key="2">
    <source>
        <dbReference type="EMBL" id="KAG8083413.1"/>
    </source>
</evidence>
<name>A0A8J5SYR0_ZIZPA</name>
<organism evidence="2 3">
    <name type="scientific">Zizania palustris</name>
    <name type="common">Northern wild rice</name>
    <dbReference type="NCBI Taxonomy" id="103762"/>
    <lineage>
        <taxon>Eukaryota</taxon>
        <taxon>Viridiplantae</taxon>
        <taxon>Streptophyta</taxon>
        <taxon>Embryophyta</taxon>
        <taxon>Tracheophyta</taxon>
        <taxon>Spermatophyta</taxon>
        <taxon>Magnoliopsida</taxon>
        <taxon>Liliopsida</taxon>
        <taxon>Poales</taxon>
        <taxon>Poaceae</taxon>
        <taxon>BOP clade</taxon>
        <taxon>Oryzoideae</taxon>
        <taxon>Oryzeae</taxon>
        <taxon>Zizaniinae</taxon>
        <taxon>Zizania</taxon>
    </lineage>
</organism>
<dbReference type="AlphaFoldDB" id="A0A8J5SYR0"/>
<reference evidence="2" key="1">
    <citation type="journal article" date="2021" name="bioRxiv">
        <title>Whole Genome Assembly and Annotation of Northern Wild Rice, Zizania palustris L., Supports a Whole Genome Duplication in the Zizania Genus.</title>
        <authorList>
            <person name="Haas M."/>
            <person name="Kono T."/>
            <person name="Macchietto M."/>
            <person name="Millas R."/>
            <person name="McGilp L."/>
            <person name="Shao M."/>
            <person name="Duquette J."/>
            <person name="Hirsch C.N."/>
            <person name="Kimball J."/>
        </authorList>
    </citation>
    <scope>NUCLEOTIDE SEQUENCE</scope>
    <source>
        <tissue evidence="2">Fresh leaf tissue</tissue>
    </source>
</reference>